<dbReference type="Proteomes" id="UP000011910">
    <property type="component" value="Unassembled WGS sequence"/>
</dbReference>
<keyword evidence="3" id="KW-1185">Reference proteome</keyword>
<reference evidence="2 3" key="1">
    <citation type="journal article" date="2013" name="Genome Announc.">
        <title>Draft Genome Sequence of Cesiribacter andamanensis Strain AMV16T, Isolated from a Soil Sample from a Mud Volcano in the Andaman Islands, India.</title>
        <authorList>
            <person name="Shivaji S."/>
            <person name="Ara S."/>
            <person name="Begum Z."/>
            <person name="Srinivas T.N."/>
            <person name="Singh A."/>
            <person name="Kumar Pinnaka A."/>
        </authorList>
    </citation>
    <scope>NUCLEOTIDE SEQUENCE [LARGE SCALE GENOMIC DNA]</scope>
    <source>
        <strain evidence="2 3">AMV16</strain>
    </source>
</reference>
<dbReference type="RefSeq" id="WP_009193498.1">
    <property type="nucleotide sequence ID" value="NZ_AODQ01000001.1"/>
</dbReference>
<protein>
    <recommendedName>
        <fullName evidence="1">Outer membrane protein beta-barrel domain-containing protein</fullName>
    </recommendedName>
</protein>
<dbReference type="AlphaFoldDB" id="M7N8A4"/>
<dbReference type="STRING" id="1279009.ADICEAN_00084"/>
<feature type="domain" description="Outer membrane protein beta-barrel" evidence="1">
    <location>
        <begin position="19"/>
        <end position="171"/>
    </location>
</feature>
<organism evidence="2 3">
    <name type="scientific">Cesiribacter andamanensis AMV16</name>
    <dbReference type="NCBI Taxonomy" id="1279009"/>
    <lineage>
        <taxon>Bacteria</taxon>
        <taxon>Pseudomonadati</taxon>
        <taxon>Bacteroidota</taxon>
        <taxon>Cytophagia</taxon>
        <taxon>Cytophagales</taxon>
        <taxon>Cesiribacteraceae</taxon>
        <taxon>Cesiribacter</taxon>
    </lineage>
</organism>
<evidence type="ECO:0000313" key="3">
    <source>
        <dbReference type="Proteomes" id="UP000011910"/>
    </source>
</evidence>
<name>M7N8A4_9BACT</name>
<dbReference type="InterPro" id="IPR011250">
    <property type="entry name" value="OMP/PagP_B-barrel"/>
</dbReference>
<evidence type="ECO:0000259" key="1">
    <source>
        <dbReference type="Pfam" id="PF13568"/>
    </source>
</evidence>
<dbReference type="SUPFAM" id="SSF56925">
    <property type="entry name" value="OMPA-like"/>
    <property type="match status" value="1"/>
</dbReference>
<dbReference type="Pfam" id="PF13568">
    <property type="entry name" value="OMP_b-brl_2"/>
    <property type="match status" value="1"/>
</dbReference>
<dbReference type="Gene3D" id="2.40.160.20">
    <property type="match status" value="1"/>
</dbReference>
<dbReference type="EMBL" id="AODQ01000001">
    <property type="protein sequence ID" value="EMR04813.1"/>
    <property type="molecule type" value="Genomic_DNA"/>
</dbReference>
<dbReference type="InterPro" id="IPR025665">
    <property type="entry name" value="Beta-barrel_OMP_2"/>
</dbReference>
<proteinExistence type="predicted"/>
<evidence type="ECO:0000313" key="2">
    <source>
        <dbReference type="EMBL" id="EMR04813.1"/>
    </source>
</evidence>
<dbReference type="eggNOG" id="COG3637">
    <property type="taxonomic scope" value="Bacteria"/>
</dbReference>
<sequence>MKRFLVLIPIFFAPFVAFSQVGIKAGSNLGLAQVEDPALDWENDGIALGLHAGLFTRINLGKVYLQPELYYTFSQAQLRNSGLDMQKLDLEFHRLDLPVLLGAQLHKHFRVNAGPFASVNLRTRSADSDKTFNEEINDYYSRTQWGWQAGIGFDFGRFSLDSRYETTIGNLREFDFENSSLSDYLPDDQKQRQFVVSLGYRFGNVKK</sequence>
<dbReference type="OrthoDB" id="1001536at2"/>
<gene>
    <name evidence="2" type="ORF">ADICEAN_00084</name>
</gene>
<accession>M7N8A4</accession>
<comment type="caution">
    <text evidence="2">The sequence shown here is derived from an EMBL/GenBank/DDBJ whole genome shotgun (WGS) entry which is preliminary data.</text>
</comment>